<gene>
    <name evidence="2" type="ORF">FMOSSE_LOCUS2366</name>
</gene>
<dbReference type="GO" id="GO:0008168">
    <property type="term" value="F:methyltransferase activity"/>
    <property type="evidence" value="ECO:0007669"/>
    <property type="project" value="TreeGrafter"/>
</dbReference>
<dbReference type="PANTHER" id="PTHR43591">
    <property type="entry name" value="METHYLTRANSFERASE"/>
    <property type="match status" value="1"/>
</dbReference>
<evidence type="ECO:0000313" key="2">
    <source>
        <dbReference type="EMBL" id="CAG8467890.1"/>
    </source>
</evidence>
<comment type="caution">
    <text evidence="2">The sequence shown here is derived from an EMBL/GenBank/DDBJ whole genome shotgun (WGS) entry which is preliminary data.</text>
</comment>
<keyword evidence="3" id="KW-1185">Reference proteome</keyword>
<dbReference type="InterPro" id="IPR041698">
    <property type="entry name" value="Methyltransf_25"/>
</dbReference>
<dbReference type="Pfam" id="PF13649">
    <property type="entry name" value="Methyltransf_25"/>
    <property type="match status" value="1"/>
</dbReference>
<dbReference type="AlphaFoldDB" id="A0A9N8W0T3"/>
<dbReference type="CDD" id="cd02440">
    <property type="entry name" value="AdoMet_MTases"/>
    <property type="match status" value="1"/>
</dbReference>
<proteinExistence type="predicted"/>
<dbReference type="SUPFAM" id="SSF53335">
    <property type="entry name" value="S-adenosyl-L-methionine-dependent methyltransferases"/>
    <property type="match status" value="1"/>
</dbReference>
<dbReference type="Proteomes" id="UP000789375">
    <property type="component" value="Unassembled WGS sequence"/>
</dbReference>
<dbReference type="InterPro" id="IPR029063">
    <property type="entry name" value="SAM-dependent_MTases_sf"/>
</dbReference>
<reference evidence="2" key="1">
    <citation type="submission" date="2021-06" db="EMBL/GenBank/DDBJ databases">
        <authorList>
            <person name="Kallberg Y."/>
            <person name="Tangrot J."/>
            <person name="Rosling A."/>
        </authorList>
    </citation>
    <scope>NUCLEOTIDE SEQUENCE</scope>
    <source>
        <strain evidence="2">87-6 pot B 2015</strain>
    </source>
</reference>
<feature type="domain" description="Methyltransferase" evidence="1">
    <location>
        <begin position="114"/>
        <end position="206"/>
    </location>
</feature>
<dbReference type="EMBL" id="CAJVPP010000308">
    <property type="protein sequence ID" value="CAG8467890.1"/>
    <property type="molecule type" value="Genomic_DNA"/>
</dbReference>
<dbReference type="Gene3D" id="3.40.50.150">
    <property type="entry name" value="Vaccinia Virus protein VP39"/>
    <property type="match status" value="1"/>
</dbReference>
<organism evidence="2 3">
    <name type="scientific">Funneliformis mosseae</name>
    <name type="common">Endomycorrhizal fungus</name>
    <name type="synonym">Glomus mosseae</name>
    <dbReference type="NCBI Taxonomy" id="27381"/>
    <lineage>
        <taxon>Eukaryota</taxon>
        <taxon>Fungi</taxon>
        <taxon>Fungi incertae sedis</taxon>
        <taxon>Mucoromycota</taxon>
        <taxon>Glomeromycotina</taxon>
        <taxon>Glomeromycetes</taxon>
        <taxon>Glomerales</taxon>
        <taxon>Glomeraceae</taxon>
        <taxon>Funneliformis</taxon>
    </lineage>
</organism>
<protein>
    <submittedName>
        <fullName evidence="2">2530_t:CDS:1</fullName>
    </submittedName>
</protein>
<accession>A0A9N8W0T3</accession>
<sequence>MKVSSYHEEEYLAKSSYHEEGEEYLEGSTYIREGEEEYLKETETDIDIINKMCAYLNKKRISSALESPSTFYRPTSGEDEDRLHCVHLMLKYAWKYNFAAPIKGLLCSDAGAKVLDVGCGLGIWTLEMASEFPLAKFYGIDSVSYFPESVSPKNVEFLEANILYGLPYKDAEFDYVFARELIFAFQPSDFENIVMKEILRVVKPGGYIEFVESELEGHISTKALLRWNNEGMKPWINSLNIDTTINCRLQEIFTNTNQLKNISEQRIKIPFGRSNDFVGEFAAETTMQYIKSMAELLIPFMKLTHEEYYNLTKEIDKEFRDEKSASYFWNRRITAMKI</sequence>
<evidence type="ECO:0000259" key="1">
    <source>
        <dbReference type="Pfam" id="PF13649"/>
    </source>
</evidence>
<evidence type="ECO:0000313" key="3">
    <source>
        <dbReference type="Proteomes" id="UP000789375"/>
    </source>
</evidence>
<name>A0A9N8W0T3_FUNMO</name>
<dbReference type="PANTHER" id="PTHR43591:SF24">
    <property type="entry name" value="2-METHOXY-6-POLYPRENYL-1,4-BENZOQUINOL METHYLASE, MITOCHONDRIAL"/>
    <property type="match status" value="1"/>
</dbReference>